<accession>A0A1H1YA82</accession>
<organism evidence="2 3">
    <name type="scientific">Microlunatus soli</name>
    <dbReference type="NCBI Taxonomy" id="630515"/>
    <lineage>
        <taxon>Bacteria</taxon>
        <taxon>Bacillati</taxon>
        <taxon>Actinomycetota</taxon>
        <taxon>Actinomycetes</taxon>
        <taxon>Propionibacteriales</taxon>
        <taxon>Propionibacteriaceae</taxon>
        <taxon>Microlunatus</taxon>
    </lineage>
</organism>
<feature type="region of interest" description="Disordered" evidence="1">
    <location>
        <begin position="63"/>
        <end position="88"/>
    </location>
</feature>
<sequence length="306" mass="33531">MYGTADHVADVLFKDPTLLPEGISDRGATTKGEWRAVAGWLMSQPALVLQILTAADRPDLFTDLEAPEPVEGPTPDIDDHEPAAQPPSRVANSIIPAALSQAERERLFTELARRIDPNRLAPRRVLHVHVCADALMNPDQHPARTEGLRPMVAASVRKWLDGSRVTVQPVIDPDNIQPVDSYETPPRIAEAIFTRSPGSVFPWSSSLGRNLDHDHTISYVPPPEGPPGQTGVHSLGLLNRPELRGKTFLIVRVRQPQPGVFVWRTDYGRVIITNPAGTHDLGTGSFPDTIWEAVKHCGLLANTQQS</sequence>
<evidence type="ECO:0000313" key="3">
    <source>
        <dbReference type="Proteomes" id="UP000199103"/>
    </source>
</evidence>
<evidence type="ECO:0000313" key="2">
    <source>
        <dbReference type="EMBL" id="SDT18370.1"/>
    </source>
</evidence>
<proteinExistence type="predicted"/>
<name>A0A1H1YA82_9ACTN</name>
<dbReference type="STRING" id="630515.SAMN04489812_4476"/>
<protein>
    <submittedName>
        <fullName evidence="2">Uncharacterized protein</fullName>
    </submittedName>
</protein>
<dbReference type="Proteomes" id="UP000199103">
    <property type="component" value="Chromosome I"/>
</dbReference>
<dbReference type="AlphaFoldDB" id="A0A1H1YA82"/>
<keyword evidence="3" id="KW-1185">Reference proteome</keyword>
<dbReference type="EMBL" id="LT629772">
    <property type="protein sequence ID" value="SDT18370.1"/>
    <property type="molecule type" value="Genomic_DNA"/>
</dbReference>
<reference evidence="2 3" key="1">
    <citation type="submission" date="2016-10" db="EMBL/GenBank/DDBJ databases">
        <authorList>
            <person name="de Groot N.N."/>
        </authorList>
    </citation>
    <scope>NUCLEOTIDE SEQUENCE [LARGE SCALE GENOMIC DNA]</scope>
    <source>
        <strain evidence="2 3">DSM 21800</strain>
    </source>
</reference>
<evidence type="ECO:0000256" key="1">
    <source>
        <dbReference type="SAM" id="MobiDB-lite"/>
    </source>
</evidence>
<gene>
    <name evidence="2" type="ORF">SAMN04489812_4476</name>
</gene>